<gene>
    <name evidence="10" type="ORF">Y919_01480</name>
</gene>
<comment type="pathway">
    <text evidence="1">Carbohydrate biosynthesis; gluconeogenesis.</text>
</comment>
<keyword evidence="10" id="KW-0418">Kinase</keyword>
<keyword evidence="8" id="KW-0456">Lyase</keyword>
<name>A0A096BJD8_9FIRM</name>
<evidence type="ECO:0000256" key="1">
    <source>
        <dbReference type="ARBA" id="ARBA00004742"/>
    </source>
</evidence>
<dbReference type="PIRSF" id="PIRSF006294">
    <property type="entry name" value="PEP_crbxkin"/>
    <property type="match status" value="1"/>
</dbReference>
<evidence type="ECO:0000256" key="4">
    <source>
        <dbReference type="ARBA" id="ARBA00022432"/>
    </source>
</evidence>
<dbReference type="SUPFAM" id="SSF68923">
    <property type="entry name" value="PEP carboxykinase N-terminal domain"/>
    <property type="match status" value="1"/>
</dbReference>
<dbReference type="GO" id="GO:0004612">
    <property type="term" value="F:phosphoenolpyruvate carboxykinase (ATP) activity"/>
    <property type="evidence" value="ECO:0007669"/>
    <property type="project" value="UniProtKB-EC"/>
</dbReference>
<keyword evidence="6" id="KW-0210">Decarboxylase</keyword>
<reference evidence="10 11" key="1">
    <citation type="submission" date="2013-12" db="EMBL/GenBank/DDBJ databases">
        <title>Draft genome sequence of Caloranaerobacter sp. H53214.</title>
        <authorList>
            <person name="Jiang L.J."/>
            <person name="Shao Z.Z."/>
            <person name="Long M.N."/>
        </authorList>
    </citation>
    <scope>NUCLEOTIDE SEQUENCE [LARGE SCALE GENOMIC DNA]</scope>
    <source>
        <strain evidence="10 11">H53214</strain>
    </source>
</reference>
<dbReference type="EMBL" id="AZTB01000003">
    <property type="protein sequence ID" value="KGG81320.1"/>
    <property type="molecule type" value="Genomic_DNA"/>
</dbReference>
<keyword evidence="10" id="KW-0808">Transferase</keyword>
<protein>
    <recommendedName>
        <fullName evidence="3">phosphoenolpyruvate carboxykinase (ATP)</fullName>
        <ecNumber evidence="3">4.1.1.49</ecNumber>
    </recommendedName>
</protein>
<accession>A0A096BJD8</accession>
<dbReference type="RefSeq" id="WP_035161680.1">
    <property type="nucleotide sequence ID" value="NZ_AZTB01000003.1"/>
</dbReference>
<dbReference type="UniPathway" id="UPA00138"/>
<comment type="caution">
    <text evidence="10">The sequence shown here is derived from an EMBL/GenBank/DDBJ whole genome shotgun (WGS) entry which is preliminary data.</text>
</comment>
<evidence type="ECO:0000313" key="10">
    <source>
        <dbReference type="EMBL" id="KGG81320.1"/>
    </source>
</evidence>
<evidence type="ECO:0000256" key="5">
    <source>
        <dbReference type="ARBA" id="ARBA00022741"/>
    </source>
</evidence>
<keyword evidence="5" id="KW-0547">Nucleotide-binding</keyword>
<evidence type="ECO:0000256" key="8">
    <source>
        <dbReference type="ARBA" id="ARBA00023239"/>
    </source>
</evidence>
<keyword evidence="7" id="KW-0067">ATP-binding</keyword>
<dbReference type="InterPro" id="IPR001272">
    <property type="entry name" value="PEP_carboxykinase_ATP"/>
</dbReference>
<dbReference type="Pfam" id="PF01293">
    <property type="entry name" value="PEPCK_ATP"/>
    <property type="match status" value="1"/>
</dbReference>
<comment type="catalytic activity">
    <reaction evidence="9">
        <text>oxaloacetate + ATP = phosphoenolpyruvate + ADP + CO2</text>
        <dbReference type="Rhea" id="RHEA:18617"/>
        <dbReference type="ChEBI" id="CHEBI:16452"/>
        <dbReference type="ChEBI" id="CHEBI:16526"/>
        <dbReference type="ChEBI" id="CHEBI:30616"/>
        <dbReference type="ChEBI" id="CHEBI:58702"/>
        <dbReference type="ChEBI" id="CHEBI:456216"/>
        <dbReference type="EC" id="4.1.1.49"/>
    </reaction>
</comment>
<dbReference type="Gene3D" id="3.40.449.10">
    <property type="entry name" value="Phosphoenolpyruvate Carboxykinase, domain 1"/>
    <property type="match status" value="1"/>
</dbReference>
<dbReference type="PANTHER" id="PTHR30031:SF0">
    <property type="entry name" value="PHOSPHOENOLPYRUVATE CARBOXYKINASE (ATP)"/>
    <property type="match status" value="1"/>
</dbReference>
<dbReference type="NCBIfam" id="NF006821">
    <property type="entry name" value="PRK09344.1-3"/>
    <property type="match status" value="1"/>
</dbReference>
<dbReference type="Gene3D" id="3.90.228.20">
    <property type="match status" value="1"/>
</dbReference>
<evidence type="ECO:0000256" key="7">
    <source>
        <dbReference type="ARBA" id="ARBA00022840"/>
    </source>
</evidence>
<dbReference type="GO" id="GO:0005829">
    <property type="term" value="C:cytosol"/>
    <property type="evidence" value="ECO:0007669"/>
    <property type="project" value="TreeGrafter"/>
</dbReference>
<dbReference type="AlphaFoldDB" id="A0A096BJD8"/>
<organism evidence="10 11">
    <name type="scientific">Caloranaerobacter azorensis H53214</name>
    <dbReference type="NCBI Taxonomy" id="1156417"/>
    <lineage>
        <taxon>Bacteria</taxon>
        <taxon>Bacillati</taxon>
        <taxon>Bacillota</taxon>
        <taxon>Tissierellia</taxon>
        <taxon>Tissierellales</taxon>
        <taxon>Thermohalobacteraceae</taxon>
        <taxon>Caloranaerobacter</taxon>
    </lineage>
</organism>
<dbReference type="InterPro" id="IPR008210">
    <property type="entry name" value="PEP_carboxykinase_N"/>
</dbReference>
<evidence type="ECO:0000256" key="6">
    <source>
        <dbReference type="ARBA" id="ARBA00022793"/>
    </source>
</evidence>
<proteinExistence type="inferred from homology"/>
<dbReference type="PANTHER" id="PTHR30031">
    <property type="entry name" value="PHOSPHOENOLPYRUVATE CARBOXYKINASE ATP"/>
    <property type="match status" value="1"/>
</dbReference>
<keyword evidence="4" id="KW-0312">Gluconeogenesis</keyword>
<evidence type="ECO:0000256" key="9">
    <source>
        <dbReference type="ARBA" id="ARBA00047371"/>
    </source>
</evidence>
<comment type="similarity">
    <text evidence="2">Belongs to the phosphoenolpyruvate carboxykinase (ATP) family.</text>
</comment>
<dbReference type="GO" id="GO:0006094">
    <property type="term" value="P:gluconeogenesis"/>
    <property type="evidence" value="ECO:0007669"/>
    <property type="project" value="UniProtKB-UniPathway"/>
</dbReference>
<evidence type="ECO:0000313" key="11">
    <source>
        <dbReference type="Proteomes" id="UP000029622"/>
    </source>
</evidence>
<dbReference type="InterPro" id="IPR013035">
    <property type="entry name" value="PEP_carboxykinase_C"/>
</dbReference>
<dbReference type="SUPFAM" id="SSF53795">
    <property type="entry name" value="PEP carboxykinase-like"/>
    <property type="match status" value="1"/>
</dbReference>
<evidence type="ECO:0000256" key="3">
    <source>
        <dbReference type="ARBA" id="ARBA00012363"/>
    </source>
</evidence>
<dbReference type="Gene3D" id="2.170.8.10">
    <property type="entry name" value="Phosphoenolpyruvate Carboxykinase, domain 2"/>
    <property type="match status" value="1"/>
</dbReference>
<keyword evidence="10" id="KW-0670">Pyruvate</keyword>
<dbReference type="Proteomes" id="UP000029622">
    <property type="component" value="Unassembled WGS sequence"/>
</dbReference>
<dbReference type="EC" id="4.1.1.49" evidence="3"/>
<sequence>MLYLFRDNAFNNMLINPTKKELEILSKDEGIVTEFDSLCFITNVRSRSAKNTFVVDDIPLGVDQQGISRKEADKIVNQVNNYLMNKELIRLDKKMGMHNKFSFNCRLYITKEYSRIAYMWNNSLFAPDNINHPDIVSVYVPEWPEKIILIYPEEGVTYILGTDYFGEAKKSFLRMAMYKVKKMGGLGLHAGSKVLRVKDKNGTLKDVGFIMFGLSGTGKTTLTIHDHNLKGEEKAIIRQDDVIFMDINGYCAGSENGFFIKTEGLNESQTVLYKAATSPNAIFENVKVYENGKVDFLNTELTSNGRGIVLREEIDNTDDSIDLEKAHKLIFITRRNDIIPPVAKLTASQAATFFMLGESIETSAGDPTKAGQSKRCVGTNPFIIGPEAEEGHRLYRILKQNPDMECYILNTGRVGKSNSFEGEKITIEVSTTIMREIARDTIKWEVDKDWGYLVPKSVNGLDMDKYNPRKYYTEIEYKALVNKLKDERIEWLSRFENLDIQLVNSIA</sequence>
<dbReference type="STRING" id="1156417.Y919_01480"/>
<evidence type="ECO:0000256" key="2">
    <source>
        <dbReference type="ARBA" id="ARBA00006052"/>
    </source>
</evidence>
<dbReference type="GO" id="GO:0005524">
    <property type="term" value="F:ATP binding"/>
    <property type="evidence" value="ECO:0007669"/>
    <property type="project" value="UniProtKB-KW"/>
</dbReference>
<dbReference type="GO" id="GO:0016301">
    <property type="term" value="F:kinase activity"/>
    <property type="evidence" value="ECO:0007669"/>
    <property type="project" value="UniProtKB-KW"/>
</dbReference>